<evidence type="ECO:0000313" key="1">
    <source>
        <dbReference type="EMBL" id="CAG9335283.1"/>
    </source>
</evidence>
<organism evidence="1 2">
    <name type="scientific">Blepharisma stoltei</name>
    <dbReference type="NCBI Taxonomy" id="1481888"/>
    <lineage>
        <taxon>Eukaryota</taxon>
        <taxon>Sar</taxon>
        <taxon>Alveolata</taxon>
        <taxon>Ciliophora</taxon>
        <taxon>Postciliodesmatophora</taxon>
        <taxon>Heterotrichea</taxon>
        <taxon>Heterotrichida</taxon>
        <taxon>Blepharismidae</taxon>
        <taxon>Blepharisma</taxon>
    </lineage>
</organism>
<keyword evidence="2" id="KW-1185">Reference proteome</keyword>
<comment type="caution">
    <text evidence="1">The sequence shown here is derived from an EMBL/GenBank/DDBJ whole genome shotgun (WGS) entry which is preliminary data.</text>
</comment>
<protein>
    <submittedName>
        <fullName evidence="1">Uncharacterized protein</fullName>
    </submittedName>
</protein>
<accession>A0AAU9KC67</accession>
<dbReference type="AlphaFoldDB" id="A0AAU9KC67"/>
<gene>
    <name evidence="1" type="ORF">BSTOLATCC_MIC63760</name>
</gene>
<dbReference type="EMBL" id="CAJZBQ010000062">
    <property type="protein sequence ID" value="CAG9335283.1"/>
    <property type="molecule type" value="Genomic_DNA"/>
</dbReference>
<dbReference type="Proteomes" id="UP001162131">
    <property type="component" value="Unassembled WGS sequence"/>
</dbReference>
<name>A0AAU9KC67_9CILI</name>
<reference evidence="1" key="1">
    <citation type="submission" date="2021-09" db="EMBL/GenBank/DDBJ databases">
        <authorList>
            <consortium name="AG Swart"/>
            <person name="Singh M."/>
            <person name="Singh A."/>
            <person name="Seah K."/>
            <person name="Emmerich C."/>
        </authorList>
    </citation>
    <scope>NUCLEOTIDE SEQUENCE</scope>
    <source>
        <strain evidence="1">ATCC30299</strain>
    </source>
</reference>
<proteinExistence type="predicted"/>
<evidence type="ECO:0000313" key="2">
    <source>
        <dbReference type="Proteomes" id="UP001162131"/>
    </source>
</evidence>
<sequence>MHIRFVVGEIYFLYGMQYSIFGFAIQSLWYLDKAIICILSVSLFVYERPTKVIKWKTINNVNLNFNFLIKSWYIIKSKYLLYDIYAFRFI</sequence>